<proteinExistence type="inferred from homology"/>
<dbReference type="GO" id="GO:0009252">
    <property type="term" value="P:peptidoglycan biosynthetic process"/>
    <property type="evidence" value="ECO:0007669"/>
    <property type="project" value="UniProtKB-UniPathway"/>
</dbReference>
<evidence type="ECO:0000256" key="7">
    <source>
        <dbReference type="PROSITE-ProRule" id="PRU01373"/>
    </source>
</evidence>
<dbReference type="OrthoDB" id="9778545at2"/>
<feature type="active site" description="Proton donor/acceptor" evidence="7">
    <location>
        <position position="353"/>
    </location>
</feature>
<dbReference type="GO" id="GO:0004180">
    <property type="term" value="F:carboxypeptidase activity"/>
    <property type="evidence" value="ECO:0007669"/>
    <property type="project" value="UniProtKB-ARBA"/>
</dbReference>
<dbReference type="GO" id="GO:0016740">
    <property type="term" value="F:transferase activity"/>
    <property type="evidence" value="ECO:0007669"/>
    <property type="project" value="UniProtKB-KW"/>
</dbReference>
<evidence type="ECO:0000259" key="8">
    <source>
        <dbReference type="PROSITE" id="PS52029"/>
    </source>
</evidence>
<dbReference type="CDD" id="cd16913">
    <property type="entry name" value="YkuD_like"/>
    <property type="match status" value="1"/>
</dbReference>
<dbReference type="InterPro" id="IPR005490">
    <property type="entry name" value="LD_TPept_cat_dom"/>
</dbReference>
<dbReference type="EMBL" id="RWJF01000001">
    <property type="protein sequence ID" value="RST30370.1"/>
    <property type="molecule type" value="Genomic_DNA"/>
</dbReference>
<dbReference type="PANTHER" id="PTHR41533:SF2">
    <property type="entry name" value="BLR7131 PROTEIN"/>
    <property type="match status" value="1"/>
</dbReference>
<evidence type="ECO:0000256" key="6">
    <source>
        <dbReference type="ARBA" id="ARBA00023316"/>
    </source>
</evidence>
<comment type="pathway">
    <text evidence="1 7">Cell wall biogenesis; peptidoglycan biosynthesis.</text>
</comment>
<accession>A0A3R9WN68</accession>
<comment type="caution">
    <text evidence="9">The sequence shown here is derived from an EMBL/GenBank/DDBJ whole genome shotgun (WGS) entry which is preliminary data.</text>
</comment>
<gene>
    <name evidence="9" type="ORF">HMF7854_05695</name>
</gene>
<evidence type="ECO:0000313" key="10">
    <source>
        <dbReference type="Proteomes" id="UP000274661"/>
    </source>
</evidence>
<sequence>MPPRTLAAFQRVMAGAVNSIRLSLGIGAAVLALASPAEARRRPLPAPAAPVVTYAPRPTDAPLWFWNKKVDPAVGVLATVLVNAPAEGIVDGAQRAAEVNRAAALALSGKPDDTAAANRIVSSAWAAYVQAIKAPTPGMIYAYASLKPQNTERATILRSAAAASDLSRHLEQVAALNPIYSALRAEAIKRYKANGGFADEALIENLARARSLPPGGRYILVNTAQQRLWMFEDGKPVGSMRVVVGMPDLATPLIASYVHYATLNPYWNVPDHLVKKTVAANTVKTGLKYLTAHGYQVMSDWTDKAEVVPAASVDWKAVADGGKMVRVRELPGGANSMGKMKFTFPNGQGIFMHDTPEKELLDKDVRTFSNGCIRLEDAPRLGEWLLGRPPVAEGSDPEQLVKLPQGVPVFVTYLTTMPVDGRLVTVSDVYGWDRSPSKQIAAAEFLPTGARD</sequence>
<feature type="domain" description="L,D-TPase catalytic" evidence="8">
    <location>
        <begin position="217"/>
        <end position="412"/>
    </location>
</feature>
<dbReference type="Pfam" id="PF03734">
    <property type="entry name" value="YkuD"/>
    <property type="match status" value="1"/>
</dbReference>
<evidence type="ECO:0000313" key="9">
    <source>
        <dbReference type="EMBL" id="RST30370.1"/>
    </source>
</evidence>
<dbReference type="PANTHER" id="PTHR41533">
    <property type="entry name" value="L,D-TRANSPEPTIDASE HI_1667-RELATED"/>
    <property type="match status" value="1"/>
</dbReference>
<dbReference type="GO" id="GO:0071555">
    <property type="term" value="P:cell wall organization"/>
    <property type="evidence" value="ECO:0007669"/>
    <property type="project" value="UniProtKB-UniRule"/>
</dbReference>
<dbReference type="UniPathway" id="UPA00219"/>
<reference evidence="9 10" key="1">
    <citation type="submission" date="2018-12" db="EMBL/GenBank/DDBJ databases">
        <title>Sphingomonas sp. HMF7854 Genome sequencing and assembly.</title>
        <authorList>
            <person name="Cha I."/>
            <person name="Kang H."/>
            <person name="Kim H."/>
            <person name="Kang J."/>
            <person name="Joh K."/>
        </authorList>
    </citation>
    <scope>NUCLEOTIDE SEQUENCE [LARGE SCALE GENOMIC DNA]</scope>
    <source>
        <strain evidence="9 10">HMF7854</strain>
    </source>
</reference>
<dbReference type="GO" id="GO:0008360">
    <property type="term" value="P:regulation of cell shape"/>
    <property type="evidence" value="ECO:0007669"/>
    <property type="project" value="UniProtKB-UniRule"/>
</dbReference>
<dbReference type="Gene3D" id="2.40.440.10">
    <property type="entry name" value="L,D-transpeptidase catalytic domain-like"/>
    <property type="match status" value="1"/>
</dbReference>
<name>A0A3R9WN68_9SPHN</name>
<dbReference type="SUPFAM" id="SSF141523">
    <property type="entry name" value="L,D-transpeptidase catalytic domain-like"/>
    <property type="match status" value="1"/>
</dbReference>
<evidence type="ECO:0000256" key="4">
    <source>
        <dbReference type="ARBA" id="ARBA00022960"/>
    </source>
</evidence>
<dbReference type="InterPro" id="IPR038063">
    <property type="entry name" value="Transpep_catalytic_dom"/>
</dbReference>
<dbReference type="Proteomes" id="UP000274661">
    <property type="component" value="Unassembled WGS sequence"/>
</dbReference>
<evidence type="ECO:0000256" key="3">
    <source>
        <dbReference type="ARBA" id="ARBA00022679"/>
    </source>
</evidence>
<feature type="active site" description="Nucleophile" evidence="7">
    <location>
        <position position="372"/>
    </location>
</feature>
<dbReference type="InterPro" id="IPR052905">
    <property type="entry name" value="LD-transpeptidase_YkuD-like"/>
</dbReference>
<dbReference type="AlphaFoldDB" id="A0A3R9WN68"/>
<protein>
    <submittedName>
        <fullName evidence="9">L,D-transpeptidase</fullName>
    </submittedName>
</protein>
<keyword evidence="4 7" id="KW-0133">Cell shape</keyword>
<keyword evidence="6 7" id="KW-0961">Cell wall biogenesis/degradation</keyword>
<comment type="similarity">
    <text evidence="2">Belongs to the YkuD family.</text>
</comment>
<dbReference type="InterPro" id="IPR045380">
    <property type="entry name" value="LD_TPept_scaffold_dom"/>
</dbReference>
<keyword evidence="3" id="KW-0808">Transferase</keyword>
<evidence type="ECO:0000256" key="1">
    <source>
        <dbReference type="ARBA" id="ARBA00004752"/>
    </source>
</evidence>
<organism evidence="9 10">
    <name type="scientific">Sphingomonas ginkgonis</name>
    <dbReference type="NCBI Taxonomy" id="2315330"/>
    <lineage>
        <taxon>Bacteria</taxon>
        <taxon>Pseudomonadati</taxon>
        <taxon>Pseudomonadota</taxon>
        <taxon>Alphaproteobacteria</taxon>
        <taxon>Sphingomonadales</taxon>
        <taxon>Sphingomonadaceae</taxon>
        <taxon>Sphingomonas</taxon>
    </lineage>
</organism>
<evidence type="ECO:0000256" key="2">
    <source>
        <dbReference type="ARBA" id="ARBA00005992"/>
    </source>
</evidence>
<dbReference type="Pfam" id="PF20142">
    <property type="entry name" value="Scaffold"/>
    <property type="match status" value="1"/>
</dbReference>
<keyword evidence="5 7" id="KW-0573">Peptidoglycan synthesis</keyword>
<dbReference type="PROSITE" id="PS52029">
    <property type="entry name" value="LD_TPASE"/>
    <property type="match status" value="1"/>
</dbReference>
<evidence type="ECO:0000256" key="5">
    <source>
        <dbReference type="ARBA" id="ARBA00022984"/>
    </source>
</evidence>
<keyword evidence="10" id="KW-1185">Reference proteome</keyword>